<keyword evidence="3" id="KW-1003">Cell membrane</keyword>
<comment type="subcellular location">
    <subcellularLocation>
        <location evidence="1">Cell inner membrane</location>
        <topology evidence="1">Multi-pass membrane protein</topology>
    </subcellularLocation>
    <subcellularLocation>
        <location evidence="9">Cell membrane</location>
        <topology evidence="9">Multi-pass membrane protein</topology>
    </subcellularLocation>
</comment>
<evidence type="ECO:0000256" key="8">
    <source>
        <dbReference type="RuleBase" id="RU003793"/>
    </source>
</evidence>
<dbReference type="InterPro" id="IPR014032">
    <property type="entry name" value="Peptidase_A24A_bac"/>
</dbReference>
<feature type="domain" description="Prepilin peptidase A24 N-terminal" evidence="12">
    <location>
        <begin position="19"/>
        <end position="120"/>
    </location>
</feature>
<evidence type="ECO:0000313" key="14">
    <source>
        <dbReference type="Proteomes" id="UP000078286"/>
    </source>
</evidence>
<dbReference type="Pfam" id="PF06750">
    <property type="entry name" value="A24_N_bact"/>
    <property type="match status" value="1"/>
</dbReference>
<dbReference type="GO" id="GO:0005886">
    <property type="term" value="C:plasma membrane"/>
    <property type="evidence" value="ECO:0007669"/>
    <property type="project" value="UniProtKB-SubCell"/>
</dbReference>
<gene>
    <name evidence="13" type="ORF">M979_1558</name>
</gene>
<proteinExistence type="inferred from homology"/>
<dbReference type="InterPro" id="IPR010627">
    <property type="entry name" value="Prepilin_pept_A24_N"/>
</dbReference>
<feature type="transmembrane region" description="Helical" evidence="10">
    <location>
        <begin position="257"/>
        <end position="274"/>
    </location>
</feature>
<evidence type="ECO:0000256" key="1">
    <source>
        <dbReference type="ARBA" id="ARBA00004429"/>
    </source>
</evidence>
<evidence type="ECO:0000313" key="13">
    <source>
        <dbReference type="EMBL" id="OAT18734.1"/>
    </source>
</evidence>
<dbReference type="PANTHER" id="PTHR30487:SF0">
    <property type="entry name" value="PREPILIN LEADER PEPTIDASE_N-METHYLTRANSFERASE-RELATED"/>
    <property type="match status" value="1"/>
</dbReference>
<dbReference type="GO" id="GO:0032259">
    <property type="term" value="P:methylation"/>
    <property type="evidence" value="ECO:0007669"/>
    <property type="project" value="UniProtKB-KW"/>
</dbReference>
<name>A0A1B7HSU6_9ENTR</name>
<dbReference type="PANTHER" id="PTHR30487">
    <property type="entry name" value="TYPE 4 PREPILIN-LIKE PROTEINS LEADER PEPTIDE-PROCESSING ENZYME"/>
    <property type="match status" value="1"/>
</dbReference>
<reference evidence="13 14" key="1">
    <citation type="submission" date="2016-04" db="EMBL/GenBank/DDBJ databases">
        <title>ATOL: Assembling a taxonomically balanced genome-scale reconstruction of the evolutionary history of the Enterobacteriaceae.</title>
        <authorList>
            <person name="Plunkett G.III."/>
            <person name="Neeno-Eckwall E.C."/>
            <person name="Glasner J.D."/>
            <person name="Perna N.T."/>
        </authorList>
    </citation>
    <scope>NUCLEOTIDE SEQUENCE [LARGE SCALE GENOMIC DNA]</scope>
    <source>
        <strain evidence="13 14">ATCC 51607</strain>
    </source>
</reference>
<keyword evidence="4" id="KW-0997">Cell inner membrane</keyword>
<dbReference type="GO" id="GO:0006465">
    <property type="term" value="P:signal peptide processing"/>
    <property type="evidence" value="ECO:0007669"/>
    <property type="project" value="TreeGrafter"/>
</dbReference>
<keyword evidence="9 13" id="KW-0378">Hydrolase</keyword>
<accession>A0A1B7HSU6</accession>
<dbReference type="EMBL" id="LXEO01000017">
    <property type="protein sequence ID" value="OAT18734.1"/>
    <property type="molecule type" value="Genomic_DNA"/>
</dbReference>
<feature type="domain" description="Prepilin type IV endopeptidase peptidase" evidence="11">
    <location>
        <begin position="134"/>
        <end position="242"/>
    </location>
</feature>
<keyword evidence="9" id="KW-0645">Protease</keyword>
<dbReference type="PRINTS" id="PR00864">
    <property type="entry name" value="PREPILNPTASE"/>
</dbReference>
<comment type="function">
    <text evidence="9">Plays an essential role in type IV pili and type II pseudopili formation by proteolytically removing the leader sequence from substrate proteins and subsequently monomethylating the alpha-amino group of the newly exposed N-terminal phenylalanine.</text>
</comment>
<sequence length="275" mass="30027">MLLELASFYPMAWSAMLGVLGLLIGSFLNVVTWRLPKMLTDQWQDEALLTLNIPAPSRPTYNLCWPLSACCCCQHPILRRDLFPVVSWCLLRGKSRCCQQPISVRYPLVELTCAALFIFAGVLWPPGLQLAASLFFISVLLTLAIIDTRTMLLPDVLTLPLIWCGLLVNFNDCFVSLQDAVAGAICGYLAFALLSVIFAKLTGKAALGGGDAKLLAAIGAWLGWEVLPQLVMIAAISGLLAAVIMHVVKRQKLNQPVAFGPWLTLSAGYFLFLTT</sequence>
<feature type="transmembrane region" description="Helical" evidence="10">
    <location>
        <begin position="12"/>
        <end position="31"/>
    </location>
</feature>
<dbReference type="GO" id="GO:0004190">
    <property type="term" value="F:aspartic-type endopeptidase activity"/>
    <property type="evidence" value="ECO:0007669"/>
    <property type="project" value="UniProtKB-EC"/>
</dbReference>
<dbReference type="Pfam" id="PF01478">
    <property type="entry name" value="Peptidase_A24"/>
    <property type="match status" value="1"/>
</dbReference>
<evidence type="ECO:0000256" key="3">
    <source>
        <dbReference type="ARBA" id="ARBA00022475"/>
    </source>
</evidence>
<evidence type="ECO:0000256" key="9">
    <source>
        <dbReference type="RuleBase" id="RU003794"/>
    </source>
</evidence>
<evidence type="ECO:0000256" key="10">
    <source>
        <dbReference type="SAM" id="Phobius"/>
    </source>
</evidence>
<keyword evidence="9 13" id="KW-0489">Methyltransferase</keyword>
<feature type="transmembrane region" description="Helical" evidence="10">
    <location>
        <begin position="130"/>
        <end position="146"/>
    </location>
</feature>
<keyword evidence="14" id="KW-1185">Reference proteome</keyword>
<dbReference type="InterPro" id="IPR000045">
    <property type="entry name" value="Prepilin_IV_endopep_pep"/>
</dbReference>
<feature type="transmembrane region" description="Helical" evidence="10">
    <location>
        <begin position="104"/>
        <end position="124"/>
    </location>
</feature>
<organism evidence="13 14">
    <name type="scientific">Buttiauxella noackiae ATCC 51607</name>
    <dbReference type="NCBI Taxonomy" id="1354255"/>
    <lineage>
        <taxon>Bacteria</taxon>
        <taxon>Pseudomonadati</taxon>
        <taxon>Pseudomonadota</taxon>
        <taxon>Gammaproteobacteria</taxon>
        <taxon>Enterobacterales</taxon>
        <taxon>Enterobacteriaceae</taxon>
        <taxon>Buttiauxella</taxon>
    </lineage>
</organism>
<feature type="transmembrane region" description="Helical" evidence="10">
    <location>
        <begin position="180"/>
        <end position="198"/>
    </location>
</feature>
<dbReference type="AlphaFoldDB" id="A0A1B7HSU6"/>
<evidence type="ECO:0000256" key="6">
    <source>
        <dbReference type="ARBA" id="ARBA00022989"/>
    </source>
</evidence>
<keyword evidence="9 13" id="KW-0808">Transferase</keyword>
<comment type="similarity">
    <text evidence="2 8">Belongs to the peptidase A24 family.</text>
</comment>
<dbReference type="GO" id="GO:0008168">
    <property type="term" value="F:methyltransferase activity"/>
    <property type="evidence" value="ECO:0007669"/>
    <property type="project" value="UniProtKB-KW"/>
</dbReference>
<protein>
    <recommendedName>
        <fullName evidence="9">Prepilin leader peptidase/N-methyltransferase</fullName>
        <ecNumber evidence="9">2.1.1.-</ecNumber>
        <ecNumber evidence="9">3.4.23.43</ecNumber>
    </recommendedName>
</protein>
<evidence type="ECO:0000259" key="12">
    <source>
        <dbReference type="Pfam" id="PF06750"/>
    </source>
</evidence>
<keyword evidence="6 10" id="KW-1133">Transmembrane helix</keyword>
<dbReference type="Proteomes" id="UP000078286">
    <property type="component" value="Unassembled WGS sequence"/>
</dbReference>
<comment type="caution">
    <text evidence="13">The sequence shown here is derived from an EMBL/GenBank/DDBJ whole genome shotgun (WGS) entry which is preliminary data.</text>
</comment>
<evidence type="ECO:0000256" key="2">
    <source>
        <dbReference type="ARBA" id="ARBA00005801"/>
    </source>
</evidence>
<evidence type="ECO:0000256" key="4">
    <source>
        <dbReference type="ARBA" id="ARBA00022519"/>
    </source>
</evidence>
<dbReference type="PATRIC" id="fig|1354255.3.peg.1606"/>
<keyword evidence="7 10" id="KW-0472">Membrane</keyword>
<feature type="transmembrane region" description="Helical" evidence="10">
    <location>
        <begin position="151"/>
        <end position="168"/>
    </location>
</feature>
<dbReference type="EC" id="2.1.1.-" evidence="9"/>
<keyword evidence="5 9" id="KW-0812">Transmembrane</keyword>
<keyword evidence="9" id="KW-0511">Multifunctional enzyme</keyword>
<evidence type="ECO:0000256" key="7">
    <source>
        <dbReference type="ARBA" id="ARBA00023136"/>
    </source>
</evidence>
<dbReference type="Gene3D" id="1.20.120.1220">
    <property type="match status" value="1"/>
</dbReference>
<dbReference type="EC" id="3.4.23.43" evidence="9"/>
<evidence type="ECO:0000259" key="11">
    <source>
        <dbReference type="Pfam" id="PF01478"/>
    </source>
</evidence>
<comment type="catalytic activity">
    <reaction evidence="9">
        <text>Typically cleaves a -Gly-|-Phe- bond to release an N-terminal, basic peptide of 5-8 residues from type IV prepilin, and then N-methylates the new N-terminal amino group, the methyl donor being S-adenosyl-L-methionine.</text>
        <dbReference type="EC" id="3.4.23.43"/>
    </reaction>
</comment>
<evidence type="ECO:0000256" key="5">
    <source>
        <dbReference type="ARBA" id="ARBA00022692"/>
    </source>
</evidence>
<dbReference type="InterPro" id="IPR050882">
    <property type="entry name" value="Prepilin_peptidase/N-MTase"/>
</dbReference>